<dbReference type="EMBL" id="PEBW01000001">
    <property type="protein sequence ID" value="PTQ53337.1"/>
    <property type="molecule type" value="Genomic_DNA"/>
</dbReference>
<proteinExistence type="predicted"/>
<sequence>MVRRKGDELDRFLDLWTRVGAGILGAEFFLFFIVSAVEEIARNFLAGWLLAYSLLFAAYRRWGKTSLPLSGDERLTLLALLAAGGRIPAAVLAGLAAGYVGGLAGVYGAAAGAVFFYLVFFFFAGWWINTEGRTLRLPPSGRRD</sequence>
<feature type="transmembrane region" description="Helical" evidence="1">
    <location>
        <begin position="106"/>
        <end position="128"/>
    </location>
</feature>
<feature type="transmembrane region" description="Helical" evidence="1">
    <location>
        <begin position="75"/>
        <end position="100"/>
    </location>
</feature>
<accession>A0A2T5GAY0</accession>
<evidence type="ECO:0000256" key="1">
    <source>
        <dbReference type="SAM" id="Phobius"/>
    </source>
</evidence>
<gene>
    <name evidence="2" type="ORF">BLITH_0417</name>
</gene>
<evidence type="ECO:0000313" key="2">
    <source>
        <dbReference type="EMBL" id="PTQ53337.1"/>
    </source>
</evidence>
<dbReference type="AlphaFoldDB" id="A0A2T5GAY0"/>
<reference evidence="2 3" key="1">
    <citation type="submission" date="2017-08" db="EMBL/GenBank/DDBJ databases">
        <title>Burning lignite coal seam in the remote Altai Mountains harbors a hydrogen-driven thermophilic microbial community.</title>
        <authorList>
            <person name="Kadnikov V.V."/>
            <person name="Mardanov A.V."/>
            <person name="Ivasenko D."/>
            <person name="Beletsky A.V."/>
            <person name="Karnachuk O.V."/>
            <person name="Ravin N.V."/>
        </authorList>
    </citation>
    <scope>NUCLEOTIDE SEQUENCE [LARGE SCALE GENOMIC DNA]</scope>
    <source>
        <strain evidence="2">AL31</strain>
    </source>
</reference>
<organism evidence="2 3">
    <name type="scientific">Brockia lithotrophica</name>
    <dbReference type="NCBI Taxonomy" id="933949"/>
    <lineage>
        <taxon>Bacteria</taxon>
        <taxon>Bacillati</taxon>
        <taxon>Bacillota</taxon>
        <taxon>Bacilli</taxon>
        <taxon>Bacillales</taxon>
        <taxon>Bacillales Family X. Incertae Sedis</taxon>
        <taxon>Brockia</taxon>
    </lineage>
</organism>
<protein>
    <submittedName>
        <fullName evidence="2">Uncharacterized protein</fullName>
    </submittedName>
</protein>
<comment type="caution">
    <text evidence="2">The sequence shown here is derived from an EMBL/GenBank/DDBJ whole genome shotgun (WGS) entry which is preliminary data.</text>
</comment>
<evidence type="ECO:0000313" key="3">
    <source>
        <dbReference type="Proteomes" id="UP000244016"/>
    </source>
</evidence>
<feature type="transmembrane region" description="Helical" evidence="1">
    <location>
        <begin position="12"/>
        <end position="34"/>
    </location>
</feature>
<feature type="transmembrane region" description="Helical" evidence="1">
    <location>
        <begin position="40"/>
        <end position="59"/>
    </location>
</feature>
<keyword evidence="1" id="KW-1133">Transmembrane helix</keyword>
<keyword evidence="1" id="KW-0472">Membrane</keyword>
<keyword evidence="1" id="KW-0812">Transmembrane</keyword>
<name>A0A2T5GAY0_9BACL</name>
<dbReference type="Proteomes" id="UP000244016">
    <property type="component" value="Unassembled WGS sequence"/>
</dbReference>